<dbReference type="GO" id="GO:0046872">
    <property type="term" value="F:metal ion binding"/>
    <property type="evidence" value="ECO:0007669"/>
    <property type="project" value="UniProtKB-KW"/>
</dbReference>
<dbReference type="SUPFAM" id="SSF49562">
    <property type="entry name" value="C2 domain (Calcium/lipid-binding domain, CaLB)"/>
    <property type="match status" value="1"/>
</dbReference>
<accession>A0A7S2RRQ6</accession>
<keyword evidence="2" id="KW-0106">Calcium</keyword>
<gene>
    <name evidence="5" type="ORF">EANT1437_LOCUS8809</name>
</gene>
<dbReference type="InterPro" id="IPR035892">
    <property type="entry name" value="C2_domain_sf"/>
</dbReference>
<keyword evidence="3" id="KW-0175">Coiled coil</keyword>
<feature type="coiled-coil region" evidence="3">
    <location>
        <begin position="381"/>
        <end position="454"/>
    </location>
</feature>
<protein>
    <recommendedName>
        <fullName evidence="4">C2 domain-containing protein</fullName>
    </recommendedName>
</protein>
<dbReference type="AlphaFoldDB" id="A0A7S2RRQ6"/>
<feature type="coiled-coil region" evidence="3">
    <location>
        <begin position="187"/>
        <end position="341"/>
    </location>
</feature>
<evidence type="ECO:0000313" key="5">
    <source>
        <dbReference type="EMBL" id="CAD9677819.1"/>
    </source>
</evidence>
<dbReference type="PANTHER" id="PTHR45911">
    <property type="entry name" value="C2 DOMAIN-CONTAINING PROTEIN"/>
    <property type="match status" value="1"/>
</dbReference>
<feature type="domain" description="C2" evidence="4">
    <location>
        <begin position="17"/>
        <end position="136"/>
    </location>
</feature>
<dbReference type="Gene3D" id="2.60.40.150">
    <property type="entry name" value="C2 domain"/>
    <property type="match status" value="1"/>
</dbReference>
<evidence type="ECO:0000256" key="3">
    <source>
        <dbReference type="SAM" id="Coils"/>
    </source>
</evidence>
<keyword evidence="1" id="KW-0479">Metal-binding</keyword>
<dbReference type="Pfam" id="PF00168">
    <property type="entry name" value="C2"/>
    <property type="match status" value="1"/>
</dbReference>
<organism evidence="5">
    <name type="scientific">Eucampia antarctica</name>
    <dbReference type="NCBI Taxonomy" id="49252"/>
    <lineage>
        <taxon>Eukaryota</taxon>
        <taxon>Sar</taxon>
        <taxon>Stramenopiles</taxon>
        <taxon>Ochrophyta</taxon>
        <taxon>Bacillariophyta</taxon>
        <taxon>Mediophyceae</taxon>
        <taxon>Biddulphiophycidae</taxon>
        <taxon>Hemiaulales</taxon>
        <taxon>Hemiaulaceae</taxon>
        <taxon>Eucampia</taxon>
    </lineage>
</organism>
<evidence type="ECO:0000256" key="2">
    <source>
        <dbReference type="ARBA" id="ARBA00022837"/>
    </source>
</evidence>
<dbReference type="SMART" id="SM00239">
    <property type="entry name" value="C2"/>
    <property type="match status" value="1"/>
</dbReference>
<dbReference type="PROSITE" id="PS50004">
    <property type="entry name" value="C2"/>
    <property type="match status" value="1"/>
</dbReference>
<dbReference type="InterPro" id="IPR000008">
    <property type="entry name" value="C2_dom"/>
</dbReference>
<sequence length="465" mass="52677">MASLSFVPIVRPEPIDPDSNLDEELGKRAEDAKLTLHFINMVIVKGTSLSNSDLFDSSDPFCGVTVGELTDYTSVIENDLNPVWNEKMQFFVAEKPKSMLIQVFDKDNHGKNDLLGKYIFKFSDMFEKQSEFEGDVKLKNGKKPAGTVTLRVSCRVLKPIETEIRLGHAEKQLACKIEEKVATEAILDESESLRKDALNLLTEKEQDVIKKAEELAEQQLKHSTELTEKEKELLSKSNVIESKIKEVEMAQIALQATELIKQEAETRLTEAEREILRKGEELEEKERLNSEALTEKEKAILEASQKLEEKDNANKEVQMNLEKANALKKEVENELTSKELIIMNQAQEIELKTRESSELLSAKDQEILMTGLALQEKDRIALEAQVNQDKTQAELKQVQEAQENLKSQTSNEISQLRAARKKDQVEIDALSNKCKNFERDNMSLQQDLEAARAEAANKKGCFGFC</sequence>
<reference evidence="5" key="1">
    <citation type="submission" date="2021-01" db="EMBL/GenBank/DDBJ databases">
        <authorList>
            <person name="Corre E."/>
            <person name="Pelletier E."/>
            <person name="Niang G."/>
            <person name="Scheremetjew M."/>
            <person name="Finn R."/>
            <person name="Kale V."/>
            <person name="Holt S."/>
            <person name="Cochrane G."/>
            <person name="Meng A."/>
            <person name="Brown T."/>
            <person name="Cohen L."/>
        </authorList>
    </citation>
    <scope>NUCLEOTIDE SEQUENCE</scope>
    <source>
        <strain evidence="5">CCMP1452</strain>
    </source>
</reference>
<evidence type="ECO:0000256" key="1">
    <source>
        <dbReference type="ARBA" id="ARBA00022723"/>
    </source>
</evidence>
<dbReference type="EMBL" id="HBHI01017135">
    <property type="protein sequence ID" value="CAD9677819.1"/>
    <property type="molecule type" value="Transcribed_RNA"/>
</dbReference>
<evidence type="ECO:0000259" key="4">
    <source>
        <dbReference type="PROSITE" id="PS50004"/>
    </source>
</evidence>
<dbReference type="CDD" id="cd00030">
    <property type="entry name" value="C2"/>
    <property type="match status" value="1"/>
</dbReference>
<name>A0A7S2RRQ6_9STRA</name>
<proteinExistence type="predicted"/>